<evidence type="ECO:0000313" key="8">
    <source>
        <dbReference type="EMBL" id="MDM9558220.1"/>
    </source>
</evidence>
<sequence length="571" mass="62041">MIVSSRTGVLASPFLLALAAGTAHGEGPLRGNPVDALPHIQTPAASGAPQPQPALQVPTPEQRAVQARLAQRLVPRSFDVSGVRALPFDDISNLLAPLAGKETTVGALVQEVDKITALYRARGYPLSFALLQNQSFAGGLVTVTVVEGYVGNVRIDGDIGNAHDRLQDLAAPLLQERPLTQATLERVLNLMRAVPGVRFQPSLELPRRADGATELVLAATRRPLTANGGLVDLGTGMQPLVNVAGNSLTPLGEQVKLTSSVPLNSDDVRYIALEATVPLGPNGLALYARGHHYRSRPQDDAVERLGYDREVTNNRVALGLSYPLLLNNRRSLTASAGMYAVDATDRYMLRGTDYWLQQDVDVRAATAELRYRDLLPTRSTEVGLGISQGFNSLGADKTVDTNYGYSGVAQVDLNFTRYNLDLKQTFTLPGQLGVVLRGAAQYSDDVLPSSEQVSYGSWRYALGYPQGEKSGDKGVGLSAEINRRFGVGWQHLNSVQPYAVVDYARTWYNNRAIQENNPGHLSSVGLGLRFTDDKYYLFDVNMAKPVGARRVDDGDRDLRFNANYSLFYDAF</sequence>
<evidence type="ECO:0000256" key="3">
    <source>
        <dbReference type="ARBA" id="ARBA00023237"/>
    </source>
</evidence>
<dbReference type="InterPro" id="IPR051544">
    <property type="entry name" value="TPS_OM_transporter"/>
</dbReference>
<evidence type="ECO:0000259" key="6">
    <source>
        <dbReference type="Pfam" id="PF03865"/>
    </source>
</evidence>
<feature type="signal peptide" evidence="5">
    <location>
        <begin position="1"/>
        <end position="25"/>
    </location>
</feature>
<dbReference type="EMBL" id="JAUDJE010000002">
    <property type="protein sequence ID" value="MDM9558220.1"/>
    <property type="molecule type" value="Genomic_DNA"/>
</dbReference>
<accession>A0ABT7VZ59</accession>
<dbReference type="InterPro" id="IPR013686">
    <property type="entry name" value="Polypept-transport_assoc_ShlB"/>
</dbReference>
<keyword evidence="1" id="KW-0472">Membrane</keyword>
<dbReference type="Gene3D" id="2.40.160.50">
    <property type="entry name" value="membrane protein fhac: a member of the omp85/tpsb transporter family"/>
    <property type="match status" value="1"/>
</dbReference>
<evidence type="ECO:0000259" key="7">
    <source>
        <dbReference type="Pfam" id="PF08479"/>
    </source>
</evidence>
<gene>
    <name evidence="8" type="ORF">QUC21_04220</name>
</gene>
<dbReference type="Pfam" id="PF08479">
    <property type="entry name" value="POTRA_2"/>
    <property type="match status" value="1"/>
</dbReference>
<evidence type="ECO:0000313" key="9">
    <source>
        <dbReference type="Proteomes" id="UP001175604"/>
    </source>
</evidence>
<proteinExistence type="predicted"/>
<keyword evidence="5" id="KW-0732">Signal</keyword>
<evidence type="ECO:0000256" key="2">
    <source>
        <dbReference type="ARBA" id="ARBA00022692"/>
    </source>
</evidence>
<evidence type="ECO:0000256" key="5">
    <source>
        <dbReference type="SAM" id="SignalP"/>
    </source>
</evidence>
<dbReference type="RefSeq" id="WP_289784411.1">
    <property type="nucleotide sequence ID" value="NZ_JAUDJE010000002.1"/>
</dbReference>
<comment type="caution">
    <text evidence="8">The sequence shown here is derived from an EMBL/GenBank/DDBJ whole genome shotgun (WGS) entry which is preliminary data.</text>
</comment>
<feature type="compositionally biased region" description="Low complexity" evidence="4">
    <location>
        <begin position="41"/>
        <end position="56"/>
    </location>
</feature>
<evidence type="ECO:0000256" key="4">
    <source>
        <dbReference type="SAM" id="MobiDB-lite"/>
    </source>
</evidence>
<dbReference type="PANTHER" id="PTHR34597">
    <property type="entry name" value="SLR1661 PROTEIN"/>
    <property type="match status" value="1"/>
</dbReference>
<dbReference type="Gene3D" id="3.10.20.310">
    <property type="entry name" value="membrane protein fhac"/>
    <property type="match status" value="1"/>
</dbReference>
<keyword evidence="2" id="KW-0812">Transmembrane</keyword>
<name>A0ABT7VZ59_9BORD</name>
<keyword evidence="1" id="KW-1134">Transmembrane beta strand</keyword>
<feature type="chain" id="PRO_5047374023" evidence="5">
    <location>
        <begin position="26"/>
        <end position="571"/>
    </location>
</feature>
<keyword evidence="3" id="KW-0998">Cell outer membrane</keyword>
<feature type="domain" description="Haemolysin activator HlyB C-terminal" evidence="6">
    <location>
        <begin position="267"/>
        <end position="530"/>
    </location>
</feature>
<feature type="domain" description="Polypeptide-transport-associated ShlB-type" evidence="7">
    <location>
        <begin position="76"/>
        <end position="148"/>
    </location>
</feature>
<organism evidence="8 9">
    <name type="scientific">Bordetella petrii</name>
    <dbReference type="NCBI Taxonomy" id="94624"/>
    <lineage>
        <taxon>Bacteria</taxon>
        <taxon>Pseudomonadati</taxon>
        <taxon>Pseudomonadota</taxon>
        <taxon>Betaproteobacteria</taxon>
        <taxon>Burkholderiales</taxon>
        <taxon>Alcaligenaceae</taxon>
        <taxon>Bordetella</taxon>
    </lineage>
</organism>
<dbReference type="Pfam" id="PF03865">
    <property type="entry name" value="ShlB"/>
    <property type="match status" value="1"/>
</dbReference>
<keyword evidence="9" id="KW-1185">Reference proteome</keyword>
<feature type="region of interest" description="Disordered" evidence="4">
    <location>
        <begin position="29"/>
        <end position="61"/>
    </location>
</feature>
<evidence type="ECO:0000256" key="1">
    <source>
        <dbReference type="ARBA" id="ARBA00022452"/>
    </source>
</evidence>
<reference evidence="8" key="1">
    <citation type="submission" date="2023-06" db="EMBL/GenBank/DDBJ databases">
        <title>full genome analysis of Phenantherene degrader P3.</title>
        <authorList>
            <person name="Akbar A."/>
            <person name="Rahmeh R."/>
            <person name="Kishk M."/>
        </authorList>
    </citation>
    <scope>NUCLEOTIDE SEQUENCE</scope>
    <source>
        <strain evidence="8">P3</strain>
    </source>
</reference>
<dbReference type="InterPro" id="IPR005565">
    <property type="entry name" value="Hemolysn_activator_HlyB_C"/>
</dbReference>
<protein>
    <submittedName>
        <fullName evidence="8">ShlB/FhaC/HecB family hemolysin secretion/activation protein</fullName>
    </submittedName>
</protein>
<dbReference type="PANTHER" id="PTHR34597:SF6">
    <property type="entry name" value="BLR6126 PROTEIN"/>
    <property type="match status" value="1"/>
</dbReference>
<dbReference type="Proteomes" id="UP001175604">
    <property type="component" value="Unassembled WGS sequence"/>
</dbReference>